<keyword evidence="1" id="KW-1133">Transmembrane helix</keyword>
<keyword evidence="1" id="KW-0472">Membrane</keyword>
<keyword evidence="1" id="KW-0812">Transmembrane</keyword>
<accession>M0M6S4</accession>
<keyword evidence="3" id="KW-1185">Reference proteome</keyword>
<gene>
    <name evidence="2" type="ORF">C447_02812</name>
</gene>
<comment type="caution">
    <text evidence="2">The sequence shown here is derived from an EMBL/GenBank/DDBJ whole genome shotgun (WGS) entry which is preliminary data.</text>
</comment>
<dbReference type="AlphaFoldDB" id="M0M6S4"/>
<feature type="transmembrane region" description="Helical" evidence="1">
    <location>
        <begin position="7"/>
        <end position="28"/>
    </location>
</feature>
<organism evidence="2 3">
    <name type="scientific">Halococcus hamelinensis 100A6</name>
    <dbReference type="NCBI Taxonomy" id="1132509"/>
    <lineage>
        <taxon>Archaea</taxon>
        <taxon>Methanobacteriati</taxon>
        <taxon>Methanobacteriota</taxon>
        <taxon>Stenosarchaea group</taxon>
        <taxon>Halobacteria</taxon>
        <taxon>Halobacteriales</taxon>
        <taxon>Halococcaceae</taxon>
        <taxon>Halococcus</taxon>
    </lineage>
</organism>
<feature type="transmembrane region" description="Helical" evidence="1">
    <location>
        <begin position="57"/>
        <end position="76"/>
    </location>
</feature>
<dbReference type="PATRIC" id="fig|1132509.6.peg.667"/>
<protein>
    <submittedName>
        <fullName evidence="2">Uncharacterized protein</fullName>
    </submittedName>
</protein>
<proteinExistence type="predicted"/>
<dbReference type="Proteomes" id="UP000011566">
    <property type="component" value="Unassembled WGS sequence"/>
</dbReference>
<evidence type="ECO:0000256" key="1">
    <source>
        <dbReference type="SAM" id="Phobius"/>
    </source>
</evidence>
<reference evidence="2 3" key="1">
    <citation type="journal article" date="2014" name="PLoS Genet.">
        <title>Phylogenetically driven sequencing of extremely halophilic archaea reveals strategies for static and dynamic osmo-response.</title>
        <authorList>
            <person name="Becker E.A."/>
            <person name="Seitzer P.M."/>
            <person name="Tritt A."/>
            <person name="Larsen D."/>
            <person name="Krusor M."/>
            <person name="Yao A.I."/>
            <person name="Wu D."/>
            <person name="Madern D."/>
            <person name="Eisen J.A."/>
            <person name="Darling A.E."/>
            <person name="Facciotti M.T."/>
        </authorList>
    </citation>
    <scope>NUCLEOTIDE SEQUENCE [LARGE SCALE GENOMIC DNA]</scope>
    <source>
        <strain evidence="2 3">100A6</strain>
    </source>
</reference>
<evidence type="ECO:0000313" key="3">
    <source>
        <dbReference type="Proteomes" id="UP000011566"/>
    </source>
</evidence>
<feature type="transmembrane region" description="Helical" evidence="1">
    <location>
        <begin position="34"/>
        <end position="50"/>
    </location>
</feature>
<dbReference type="RefSeq" id="WP_007690668.1">
    <property type="nucleotide sequence ID" value="NZ_AJRK01000443.1"/>
</dbReference>
<name>M0M6S4_9EURY</name>
<evidence type="ECO:0000313" key="2">
    <source>
        <dbReference type="EMBL" id="EMA41093.1"/>
    </source>
</evidence>
<sequence>MNRERRFRLAFVAMAVVGILGAGAGTWLEMGVEFVAFCVVVGVGALAILVRGESSVAPVTFSVGLFAVVLAVGYGVRDTLTGASFAVLAAVAIARDSQYYRAYNT</sequence>
<dbReference type="EMBL" id="AOMB01000007">
    <property type="protein sequence ID" value="EMA41093.1"/>
    <property type="molecule type" value="Genomic_DNA"/>
</dbReference>